<dbReference type="InterPro" id="IPR018634">
    <property type="entry name" value="ChrB_C"/>
</dbReference>
<dbReference type="Gene3D" id="3.40.250.10">
    <property type="entry name" value="Rhodanese-like domain"/>
    <property type="match status" value="1"/>
</dbReference>
<gene>
    <name evidence="2" type="ORF">RUE5091_01632</name>
</gene>
<dbReference type="InterPro" id="IPR001763">
    <property type="entry name" value="Rhodanese-like_dom"/>
</dbReference>
<sequence length="271" mass="30436">MPAPNSITPKQLMRLIGTPQAPVLIDICLDADFEADPYLIPGSMRYPAKDIKRIADKVGSRAVVIICQKGKKLSQGVVSWLRSEGCDAEYLEGGMFGWRDLPAAPRIPASAVPRGEDGRSIWVTRHRPKIDRIACPWLIRRFVDPDAQFLFVAPPEVKATADVFGATPFDIEDTFWSHRQDRCTFDTMLDEFQLHTPTLERLATVVRAADTNRHDIAPEAAGLLAISVGLSRQYRDDHENLAAGLHLYDALYRWARDGFDEGHDWPTDRKS</sequence>
<proteinExistence type="predicted"/>
<dbReference type="OrthoDB" id="9784302at2"/>
<keyword evidence="3" id="KW-1185">Reference proteome</keyword>
<dbReference type="AlphaFoldDB" id="A0A0P1I7Y2"/>
<dbReference type="Proteomes" id="UP000051260">
    <property type="component" value="Unassembled WGS sequence"/>
</dbReference>
<name>A0A0P1I7Y2_9RHOB</name>
<dbReference type="Pfam" id="PF09828">
    <property type="entry name" value="ChrB_C"/>
    <property type="match status" value="1"/>
</dbReference>
<feature type="domain" description="Rhodanese" evidence="1">
    <location>
        <begin position="40"/>
        <end position="107"/>
    </location>
</feature>
<dbReference type="RefSeq" id="WP_058281358.1">
    <property type="nucleotide sequence ID" value="NZ_CYUD01000004.1"/>
</dbReference>
<evidence type="ECO:0000313" key="2">
    <source>
        <dbReference type="EMBL" id="CUJ96172.1"/>
    </source>
</evidence>
<dbReference type="EMBL" id="CYUD01000004">
    <property type="protein sequence ID" value="CUJ96172.1"/>
    <property type="molecule type" value="Genomic_DNA"/>
</dbReference>
<protein>
    <recommendedName>
        <fullName evidence="1">Rhodanese domain-containing protein</fullName>
    </recommendedName>
</protein>
<evidence type="ECO:0000313" key="3">
    <source>
        <dbReference type="Proteomes" id="UP000051260"/>
    </source>
</evidence>
<organism evidence="2 3">
    <name type="scientific">Ruegeria denitrificans</name>
    <dbReference type="NCBI Taxonomy" id="1715692"/>
    <lineage>
        <taxon>Bacteria</taxon>
        <taxon>Pseudomonadati</taxon>
        <taxon>Pseudomonadota</taxon>
        <taxon>Alphaproteobacteria</taxon>
        <taxon>Rhodobacterales</taxon>
        <taxon>Roseobacteraceae</taxon>
        <taxon>Ruegeria</taxon>
    </lineage>
</organism>
<dbReference type="Pfam" id="PF00581">
    <property type="entry name" value="Rhodanese"/>
    <property type="match status" value="1"/>
</dbReference>
<dbReference type="PROSITE" id="PS50206">
    <property type="entry name" value="RHODANESE_3"/>
    <property type="match status" value="1"/>
</dbReference>
<dbReference type="SUPFAM" id="SSF52821">
    <property type="entry name" value="Rhodanese/Cell cycle control phosphatase"/>
    <property type="match status" value="1"/>
</dbReference>
<dbReference type="InterPro" id="IPR036873">
    <property type="entry name" value="Rhodanese-like_dom_sf"/>
</dbReference>
<dbReference type="STRING" id="1715692.RUE5091_01632"/>
<accession>A0A0P1I7Y2</accession>
<evidence type="ECO:0000259" key="1">
    <source>
        <dbReference type="PROSITE" id="PS50206"/>
    </source>
</evidence>
<reference evidence="3" key="1">
    <citation type="submission" date="2015-09" db="EMBL/GenBank/DDBJ databases">
        <authorList>
            <person name="Rodrigo-Torres L."/>
            <person name="Arahal D.R."/>
        </authorList>
    </citation>
    <scope>NUCLEOTIDE SEQUENCE [LARGE SCALE GENOMIC DNA]</scope>
    <source>
        <strain evidence="3">CECT 5091</strain>
    </source>
</reference>